<name>A0AAQ2C5S8_9MICO</name>
<evidence type="ECO:0000256" key="1">
    <source>
        <dbReference type="ARBA" id="ARBA00022670"/>
    </source>
</evidence>
<evidence type="ECO:0000256" key="2">
    <source>
        <dbReference type="ARBA" id="ARBA00022723"/>
    </source>
</evidence>
<evidence type="ECO:0000313" key="9">
    <source>
        <dbReference type="EMBL" id="TFC45867.1"/>
    </source>
</evidence>
<dbReference type="InterPro" id="IPR052173">
    <property type="entry name" value="Beta-lactam_resp_regulator"/>
</dbReference>
<protein>
    <submittedName>
        <fullName evidence="9">M56 family peptidase</fullName>
    </submittedName>
</protein>
<reference evidence="9 10" key="1">
    <citation type="submission" date="2019-03" db="EMBL/GenBank/DDBJ databases">
        <title>Genomics of glacier-inhabiting Cryobacterium strains.</title>
        <authorList>
            <person name="Liu Q."/>
            <person name="Xin Y.-H."/>
        </authorList>
    </citation>
    <scope>NUCLEOTIDE SEQUENCE [LARGE SCALE GENOMIC DNA]</scope>
    <source>
        <strain evidence="10">TMT1-22</strain>
    </source>
</reference>
<feature type="transmembrane region" description="Helical" evidence="7">
    <location>
        <begin position="37"/>
        <end position="61"/>
    </location>
</feature>
<keyword evidence="1 6" id="KW-0645">Protease</keyword>
<dbReference type="CDD" id="cd07326">
    <property type="entry name" value="M56_BlaR1_MecR1_like"/>
    <property type="match status" value="1"/>
</dbReference>
<feature type="transmembrane region" description="Helical" evidence="7">
    <location>
        <begin position="285"/>
        <end position="311"/>
    </location>
</feature>
<comment type="caution">
    <text evidence="9">The sequence shown here is derived from an EMBL/GenBank/DDBJ whole genome shotgun (WGS) entry which is preliminary data.</text>
</comment>
<proteinExistence type="inferred from homology"/>
<keyword evidence="3 6" id="KW-0378">Hydrolase</keyword>
<dbReference type="GO" id="GO:0046872">
    <property type="term" value="F:metal ion binding"/>
    <property type="evidence" value="ECO:0007669"/>
    <property type="project" value="UniProtKB-KW"/>
</dbReference>
<keyword evidence="7" id="KW-0472">Membrane</keyword>
<accession>A0AAQ2C5S8</accession>
<dbReference type="PANTHER" id="PTHR34978:SF3">
    <property type="entry name" value="SLR0241 PROTEIN"/>
    <property type="match status" value="1"/>
</dbReference>
<evidence type="ECO:0000256" key="3">
    <source>
        <dbReference type="ARBA" id="ARBA00022801"/>
    </source>
</evidence>
<dbReference type="Gene3D" id="3.30.2010.10">
    <property type="entry name" value="Metalloproteases ('zincins'), catalytic domain"/>
    <property type="match status" value="1"/>
</dbReference>
<keyword evidence="4 6" id="KW-0862">Zinc</keyword>
<evidence type="ECO:0000256" key="5">
    <source>
        <dbReference type="ARBA" id="ARBA00023049"/>
    </source>
</evidence>
<keyword evidence="7" id="KW-1133">Transmembrane helix</keyword>
<dbReference type="Pfam" id="PF01435">
    <property type="entry name" value="Peptidase_M48"/>
    <property type="match status" value="1"/>
</dbReference>
<comment type="similarity">
    <text evidence="6">Belongs to the peptidase M48 family.</text>
</comment>
<dbReference type="PANTHER" id="PTHR34978">
    <property type="entry name" value="POSSIBLE SENSOR-TRANSDUCER PROTEIN BLAR"/>
    <property type="match status" value="1"/>
</dbReference>
<dbReference type="EMBL" id="SOFY01000056">
    <property type="protein sequence ID" value="TFC45867.1"/>
    <property type="molecule type" value="Genomic_DNA"/>
</dbReference>
<sequence length="312" mass="32829">MLVTAIGLMVVAVALAGPIPILLAGARWPARSPVLALTLWQSIALAGGLSMIGSLLAFGLLPFGSDLPGGIRSLAGHLGAGTLPAGTTLTSVLMLCGALILGGHLLLNLAATFFRAERQHRRHHHLIGLLSHPVPDRPGMHVIDHDAPVAYCLPGAARSATVLSMGLLRLLDEDQLRGVIEHERAHLLQQHHLVLLAFKSWHSSLPWFPIANRAENAVALLVEMLADDRARRVVPDRTLATAIALVGSAHQVDPLGGDVVPGGGPDHPFDLVTPRVRRLLTPPPALPLPVVVAAVTCSASLLVLPTLLLFAA</sequence>
<keyword evidence="10" id="KW-1185">Reference proteome</keyword>
<evidence type="ECO:0000259" key="8">
    <source>
        <dbReference type="Pfam" id="PF01435"/>
    </source>
</evidence>
<feature type="domain" description="Peptidase M48" evidence="8">
    <location>
        <begin position="120"/>
        <end position="203"/>
    </location>
</feature>
<dbReference type="GO" id="GO:0004222">
    <property type="term" value="F:metalloendopeptidase activity"/>
    <property type="evidence" value="ECO:0007669"/>
    <property type="project" value="InterPro"/>
</dbReference>
<keyword evidence="7" id="KW-0812">Transmembrane</keyword>
<dbReference type="RefSeq" id="WP_134451447.1">
    <property type="nucleotide sequence ID" value="NZ_SOFY01000056.1"/>
</dbReference>
<evidence type="ECO:0000256" key="6">
    <source>
        <dbReference type="RuleBase" id="RU003983"/>
    </source>
</evidence>
<evidence type="ECO:0000256" key="4">
    <source>
        <dbReference type="ARBA" id="ARBA00022833"/>
    </source>
</evidence>
<feature type="transmembrane region" description="Helical" evidence="7">
    <location>
        <begin position="6"/>
        <end position="25"/>
    </location>
</feature>
<dbReference type="GO" id="GO:0006508">
    <property type="term" value="P:proteolysis"/>
    <property type="evidence" value="ECO:0007669"/>
    <property type="project" value="UniProtKB-KW"/>
</dbReference>
<dbReference type="InterPro" id="IPR001915">
    <property type="entry name" value="Peptidase_M48"/>
</dbReference>
<keyword evidence="2" id="KW-0479">Metal-binding</keyword>
<evidence type="ECO:0000313" key="10">
    <source>
        <dbReference type="Proteomes" id="UP000297403"/>
    </source>
</evidence>
<dbReference type="AlphaFoldDB" id="A0AAQ2C5S8"/>
<gene>
    <name evidence="9" type="ORF">E3O49_10140</name>
</gene>
<organism evidence="9 10">
    <name type="scientific">Cryobacterium shii</name>
    <dbReference type="NCBI Taxonomy" id="1259235"/>
    <lineage>
        <taxon>Bacteria</taxon>
        <taxon>Bacillati</taxon>
        <taxon>Actinomycetota</taxon>
        <taxon>Actinomycetes</taxon>
        <taxon>Micrococcales</taxon>
        <taxon>Microbacteriaceae</taxon>
        <taxon>Cryobacterium</taxon>
    </lineage>
</organism>
<feature type="transmembrane region" description="Helical" evidence="7">
    <location>
        <begin position="92"/>
        <end position="114"/>
    </location>
</feature>
<dbReference type="Proteomes" id="UP000297403">
    <property type="component" value="Unassembled WGS sequence"/>
</dbReference>
<evidence type="ECO:0000256" key="7">
    <source>
        <dbReference type="SAM" id="Phobius"/>
    </source>
</evidence>
<comment type="cofactor">
    <cofactor evidence="6">
        <name>Zn(2+)</name>
        <dbReference type="ChEBI" id="CHEBI:29105"/>
    </cofactor>
    <text evidence="6">Binds 1 zinc ion per subunit.</text>
</comment>
<keyword evidence="5 6" id="KW-0482">Metalloprotease</keyword>